<accession>A0AA88YKA0</accession>
<dbReference type="PANTHER" id="PTHR35444">
    <property type="entry name" value="RIKEN CDNA 1700001C19 GENE"/>
    <property type="match status" value="1"/>
</dbReference>
<proteinExistence type="predicted"/>
<dbReference type="EMBL" id="VSWD01000002">
    <property type="protein sequence ID" value="KAK3107258.1"/>
    <property type="molecule type" value="Genomic_DNA"/>
</dbReference>
<dbReference type="Pfam" id="PF22581">
    <property type="entry name" value="CIMIP3"/>
    <property type="match status" value="1"/>
</dbReference>
<dbReference type="Proteomes" id="UP001186944">
    <property type="component" value="Unassembled WGS sequence"/>
</dbReference>
<dbReference type="AlphaFoldDB" id="A0AA88YKA0"/>
<organism evidence="1 2">
    <name type="scientific">Pinctada imbricata</name>
    <name type="common">Atlantic pearl-oyster</name>
    <name type="synonym">Pinctada martensii</name>
    <dbReference type="NCBI Taxonomy" id="66713"/>
    <lineage>
        <taxon>Eukaryota</taxon>
        <taxon>Metazoa</taxon>
        <taxon>Spiralia</taxon>
        <taxon>Lophotrochozoa</taxon>
        <taxon>Mollusca</taxon>
        <taxon>Bivalvia</taxon>
        <taxon>Autobranchia</taxon>
        <taxon>Pteriomorphia</taxon>
        <taxon>Pterioida</taxon>
        <taxon>Pterioidea</taxon>
        <taxon>Pteriidae</taxon>
        <taxon>Pinctada</taxon>
    </lineage>
</organism>
<name>A0AA88YKA0_PINIB</name>
<keyword evidence="2" id="KW-1185">Reference proteome</keyword>
<protein>
    <submittedName>
        <fullName evidence="1">Uncharacterized protein</fullName>
    </submittedName>
</protein>
<reference evidence="1" key="1">
    <citation type="submission" date="2019-08" db="EMBL/GenBank/DDBJ databases">
        <title>The improved chromosome-level genome for the pearl oyster Pinctada fucata martensii using PacBio sequencing and Hi-C.</title>
        <authorList>
            <person name="Zheng Z."/>
        </authorList>
    </citation>
    <scope>NUCLEOTIDE SEQUENCE</scope>
    <source>
        <strain evidence="1">ZZ-2019</strain>
        <tissue evidence="1">Adductor muscle</tissue>
    </source>
</reference>
<sequence>MPAALDDRPRAPQIKEEDLYPHLQAFNQHPKTLTWERLENKRLSKLGLGSKRYSRHFQRFQNDSTSMSDPAVPNIISKPDGKGGTTKYIIIGGEKVKMNSIAPFYTEEKPTCGYFFSRETDNKKKKFGIPPSDLVKWRSFVQ</sequence>
<comment type="caution">
    <text evidence="1">The sequence shown here is derived from an EMBL/GenBank/DDBJ whole genome shotgun (WGS) entry which is preliminary data.</text>
</comment>
<evidence type="ECO:0000313" key="1">
    <source>
        <dbReference type="EMBL" id="KAK3107258.1"/>
    </source>
</evidence>
<gene>
    <name evidence="1" type="ORF">FSP39_010465</name>
</gene>
<evidence type="ECO:0000313" key="2">
    <source>
        <dbReference type="Proteomes" id="UP001186944"/>
    </source>
</evidence>
<dbReference type="PANTHER" id="PTHR35444:SF1">
    <property type="entry name" value="RIKEN CDNA 1700001C19 GENE"/>
    <property type="match status" value="1"/>
</dbReference>
<dbReference type="InterPro" id="IPR054446">
    <property type="entry name" value="CIMIP3-like"/>
</dbReference>